<dbReference type="Gene3D" id="3.40.50.620">
    <property type="entry name" value="HUPs"/>
    <property type="match status" value="1"/>
</dbReference>
<keyword evidence="4 6" id="KW-0274">FAD</keyword>
<dbReference type="InterPro" id="IPR002081">
    <property type="entry name" value="Cryptochrome/DNA_photolyase_1"/>
</dbReference>
<evidence type="ECO:0000256" key="2">
    <source>
        <dbReference type="ARBA" id="ARBA00017881"/>
    </source>
</evidence>
<dbReference type="GO" id="GO:0071949">
    <property type="term" value="F:FAD binding"/>
    <property type="evidence" value="ECO:0007669"/>
    <property type="project" value="TreeGrafter"/>
</dbReference>
<dbReference type="SUPFAM" id="SSF48173">
    <property type="entry name" value="Cryptochrome/photolyase FAD-binding domain"/>
    <property type="match status" value="1"/>
</dbReference>
<dbReference type="eggNOG" id="COG0415">
    <property type="taxonomic scope" value="Bacteria"/>
</dbReference>
<dbReference type="SUPFAM" id="SSF52425">
    <property type="entry name" value="Cryptochrome/photolyase, N-terminal domain"/>
    <property type="match status" value="1"/>
</dbReference>
<evidence type="ECO:0000256" key="4">
    <source>
        <dbReference type="ARBA" id="ARBA00022827"/>
    </source>
</evidence>
<feature type="binding site" evidence="6">
    <location>
        <begin position="405"/>
        <end position="407"/>
    </location>
    <ligand>
        <name>FAD</name>
        <dbReference type="ChEBI" id="CHEBI:57692"/>
    </ligand>
</feature>
<gene>
    <name evidence="9" type="ordered locus">Msip34_1017</name>
</gene>
<dbReference type="Pfam" id="PF00875">
    <property type="entry name" value="DNA_photolyase"/>
    <property type="match status" value="1"/>
</dbReference>
<organism evidence="9 10">
    <name type="scientific">Methylovorus glucosotrophus (strain SIP3-4)</name>
    <dbReference type="NCBI Taxonomy" id="582744"/>
    <lineage>
        <taxon>Bacteria</taxon>
        <taxon>Pseudomonadati</taxon>
        <taxon>Pseudomonadota</taxon>
        <taxon>Betaproteobacteria</taxon>
        <taxon>Nitrosomonadales</taxon>
        <taxon>Methylophilaceae</taxon>
        <taxon>Methylovorus</taxon>
    </lineage>
</organism>
<dbReference type="STRING" id="582744.Msip34_1017"/>
<dbReference type="NCBIfam" id="TIGR02765">
    <property type="entry name" value="crypto_DASH"/>
    <property type="match status" value="1"/>
</dbReference>
<protein>
    <recommendedName>
        <fullName evidence="2 7">Cryptochrome DASH</fullName>
    </recommendedName>
</protein>
<feature type="domain" description="Photolyase/cryptochrome alpha/beta" evidence="8">
    <location>
        <begin position="13"/>
        <end position="147"/>
    </location>
</feature>
<dbReference type="Pfam" id="PF03441">
    <property type="entry name" value="FAD_binding_7"/>
    <property type="match status" value="1"/>
</dbReference>
<sequence>MQDSMSAQHAVPPGVIFWFRRDLRLHDQFALAAAIQHAQQQGGWLLPVFVHDPAESGLTRWGFARMSPHRRAWLASAVDALAGQLRALGSDLVPLHGDSVDTLVRLVRALGNPLLVCDEIAAPEEQAVVAALLAAGVSVQTIWQSSLVAAENLPFDPQAVPDTFTTFRHALERAHVQAARPLPSIKQLPPLPSHALLNAIPSEVASDGTDHAMACEPWPYDARSAFPLGSSGFDGSEQAALQHLQQYCQRRLPHSYKSTRNGLIGVDYSSKWSPWLATGALSARQAWAAIQAFEAEHGANESSYWLWFELLWRDHFRWLHFKHGKRLYRARGLGEAHVPSHDPDHFARWCRGETGQPFIDAGMRELAATGYLSNRMRQNVASYLIHDLGCDWRAGAAWFESQLLDYDVYSNQGNWLYLSGRGTDPRQGRRFNPDKQAQDYDADGSYRALWARAT</sequence>
<dbReference type="InterPro" id="IPR036155">
    <property type="entry name" value="Crypto/Photolyase_N_sf"/>
</dbReference>
<dbReference type="EMBL" id="CP001674">
    <property type="protein sequence ID" value="ACT50264.1"/>
    <property type="molecule type" value="Genomic_DNA"/>
</dbReference>
<dbReference type="InterPro" id="IPR014133">
    <property type="entry name" value="Cry_DASH"/>
</dbReference>
<dbReference type="HOGENOM" id="CLU_010348_6_2_4"/>
<dbReference type="InterPro" id="IPR005101">
    <property type="entry name" value="Cryptochr/Photolyase_FAD-bd"/>
</dbReference>
<evidence type="ECO:0000256" key="5">
    <source>
        <dbReference type="ARBA" id="ARBA00022991"/>
    </source>
</evidence>
<evidence type="ECO:0000256" key="6">
    <source>
        <dbReference type="PIRSR" id="PIRSR602081-1"/>
    </source>
</evidence>
<keyword evidence="10" id="KW-1185">Reference proteome</keyword>
<dbReference type="PROSITE" id="PS51645">
    <property type="entry name" value="PHR_CRY_ALPHA_BETA"/>
    <property type="match status" value="1"/>
</dbReference>
<proteinExistence type="inferred from homology"/>
<name>C6XCI9_METGS</name>
<reference evidence="10" key="1">
    <citation type="submission" date="2009-07" db="EMBL/GenBank/DDBJ databases">
        <title>Complete sequence of chromosome of Methylovorus sp. SIP3-4.</title>
        <authorList>
            <person name="Lucas S."/>
            <person name="Copeland A."/>
            <person name="Lapidus A."/>
            <person name="Glavina del Rio T."/>
            <person name="Tice H."/>
            <person name="Bruce D."/>
            <person name="Goodwin L."/>
            <person name="Pitluck S."/>
            <person name="Clum A."/>
            <person name="Larimer F."/>
            <person name="Land M."/>
            <person name="Hauser L."/>
            <person name="Kyrpides N."/>
            <person name="Mikhailova N."/>
            <person name="Kayluzhnaya M."/>
            <person name="Chistoserdova L."/>
        </authorList>
    </citation>
    <scope>NUCLEOTIDE SEQUENCE [LARGE SCALE GENOMIC DNA]</scope>
    <source>
        <strain evidence="10">SIP3-4</strain>
    </source>
</reference>
<dbReference type="InterPro" id="IPR006050">
    <property type="entry name" value="DNA_photolyase_N"/>
</dbReference>
<dbReference type="Gene3D" id="1.10.579.10">
    <property type="entry name" value="DNA Cyclobutane Dipyrimidine Photolyase, subunit A, domain 3"/>
    <property type="match status" value="1"/>
</dbReference>
<evidence type="ECO:0000313" key="9">
    <source>
        <dbReference type="EMBL" id="ACT50264.1"/>
    </source>
</evidence>
<comment type="cofactor">
    <cofactor evidence="6 7">
        <name>FAD</name>
        <dbReference type="ChEBI" id="CHEBI:57692"/>
    </cofactor>
    <text evidence="6 7">Binds 1 FAD per subunit.</text>
</comment>
<evidence type="ECO:0000256" key="3">
    <source>
        <dbReference type="ARBA" id="ARBA00022630"/>
    </source>
</evidence>
<dbReference type="GO" id="GO:0003677">
    <property type="term" value="F:DNA binding"/>
    <property type="evidence" value="ECO:0007669"/>
    <property type="project" value="TreeGrafter"/>
</dbReference>
<dbReference type="PANTHER" id="PTHR11455">
    <property type="entry name" value="CRYPTOCHROME"/>
    <property type="match status" value="1"/>
</dbReference>
<dbReference type="AlphaFoldDB" id="C6XCI9"/>
<keyword evidence="3 6" id="KW-0285">Flavoprotein</keyword>
<evidence type="ECO:0000256" key="1">
    <source>
        <dbReference type="ARBA" id="ARBA00005862"/>
    </source>
</evidence>
<accession>C6XCI9</accession>
<keyword evidence="5 7" id="KW-0157">Chromophore</keyword>
<evidence type="ECO:0000259" key="8">
    <source>
        <dbReference type="PROSITE" id="PS51645"/>
    </source>
</evidence>
<comment type="similarity">
    <text evidence="1 7">Belongs to the DNA photolyase class-1 family.</text>
</comment>
<dbReference type="GO" id="GO:0000719">
    <property type="term" value="P:photoreactive repair"/>
    <property type="evidence" value="ECO:0007669"/>
    <property type="project" value="TreeGrafter"/>
</dbReference>
<comment type="function">
    <text evidence="7">May have a photoreceptor function.</text>
</comment>
<dbReference type="PRINTS" id="PR00147">
    <property type="entry name" value="DNAPHOTLYASE"/>
</dbReference>
<dbReference type="KEGG" id="mei:Msip34_1017"/>
<dbReference type="PANTHER" id="PTHR11455:SF22">
    <property type="entry name" value="CRYPTOCHROME DASH"/>
    <property type="match status" value="1"/>
</dbReference>
<evidence type="ECO:0000313" key="10">
    <source>
        <dbReference type="Proteomes" id="UP000002743"/>
    </source>
</evidence>
<reference evidence="9 10" key="2">
    <citation type="journal article" date="2011" name="J. Bacteriol.">
        <title>Genomes of three methylotrophs from a single niche uncover genetic and metabolic divergence of Methylophilaceae.</title>
        <authorList>
            <person name="Lapidus A."/>
            <person name="Clum A."/>
            <person name="Labutti K."/>
            <person name="Kaluzhnaya M.G."/>
            <person name="Lim S."/>
            <person name="Beck D.A."/>
            <person name="Glavina Del Rio T."/>
            <person name="Nolan M."/>
            <person name="Mavromatis K."/>
            <person name="Huntemann M."/>
            <person name="Lucas S."/>
            <person name="Lidstrom M.E."/>
            <person name="Ivanova N."/>
            <person name="Chistoserdova L."/>
        </authorList>
    </citation>
    <scope>NUCLEOTIDE SEQUENCE [LARGE SCALE GENOMIC DNA]</scope>
    <source>
        <strain evidence="9 10">SIP3-4</strain>
    </source>
</reference>
<dbReference type="GO" id="GO:0003904">
    <property type="term" value="F:deoxyribodipyrimidine photo-lyase activity"/>
    <property type="evidence" value="ECO:0007669"/>
    <property type="project" value="TreeGrafter"/>
</dbReference>
<feature type="binding site" evidence="6">
    <location>
        <position position="256"/>
    </location>
    <ligand>
        <name>FAD</name>
        <dbReference type="ChEBI" id="CHEBI:57692"/>
    </ligand>
</feature>
<comment type="cofactor">
    <cofactor evidence="7">
        <name>(6R)-5,10-methylene-5,6,7,8-tetrahydrofolate</name>
        <dbReference type="ChEBI" id="CHEBI:15636"/>
    </cofactor>
    <text evidence="7">Binds 1 5,10-methenyltetrahydrofolate (MTHF) per subunit.</text>
</comment>
<keyword evidence="9" id="KW-0456">Lyase</keyword>
<dbReference type="InterPro" id="IPR014729">
    <property type="entry name" value="Rossmann-like_a/b/a_fold"/>
</dbReference>
<dbReference type="Proteomes" id="UP000002743">
    <property type="component" value="Chromosome"/>
</dbReference>
<dbReference type="Gene3D" id="1.25.40.80">
    <property type="match status" value="1"/>
</dbReference>
<feature type="binding site" evidence="6">
    <location>
        <begin position="269"/>
        <end position="273"/>
    </location>
    <ligand>
        <name>FAD</name>
        <dbReference type="ChEBI" id="CHEBI:57692"/>
    </ligand>
</feature>
<evidence type="ECO:0000256" key="7">
    <source>
        <dbReference type="RuleBase" id="RU367151"/>
    </source>
</evidence>
<dbReference type="InterPro" id="IPR036134">
    <property type="entry name" value="Crypto/Photolyase_FAD-like_sf"/>
</dbReference>